<sequence length="229" mass="26304">MSSNMPLKLYTARTPSGFKVTIMLEELKAAYPEVDYEAISIDISRNEQKQDWYLKLNPNAVIPTLVDCSREDFIVTESSAILLYLVQHYDREMKFTFDPVTEADDYSEMLQWIFFVHGGVGPMEGQIFFFKYLSPEKIPYAIDRYVNETKRLYSVVEIRLKDRDWLAGPGRGKFSVADCNLWAWVRMHGLTVAQTLDEWPALKAWSECILARPAALAGANIPPEGNLKY</sequence>
<dbReference type="Proteomes" id="UP000814128">
    <property type="component" value="Unassembled WGS sequence"/>
</dbReference>
<gene>
    <name evidence="1" type="ORF">K488DRAFT_83161</name>
</gene>
<reference evidence="1" key="2">
    <citation type="journal article" date="2022" name="New Phytol.">
        <title>Evolutionary transition to the ectomycorrhizal habit in the genomes of a hyperdiverse lineage of mushroom-forming fungi.</title>
        <authorList>
            <person name="Looney B."/>
            <person name="Miyauchi S."/>
            <person name="Morin E."/>
            <person name="Drula E."/>
            <person name="Courty P.E."/>
            <person name="Kohler A."/>
            <person name="Kuo A."/>
            <person name="LaButti K."/>
            <person name="Pangilinan J."/>
            <person name="Lipzen A."/>
            <person name="Riley R."/>
            <person name="Andreopoulos W."/>
            <person name="He G."/>
            <person name="Johnson J."/>
            <person name="Nolan M."/>
            <person name="Tritt A."/>
            <person name="Barry K.W."/>
            <person name="Grigoriev I.V."/>
            <person name="Nagy L.G."/>
            <person name="Hibbett D."/>
            <person name="Henrissat B."/>
            <person name="Matheny P.B."/>
            <person name="Labbe J."/>
            <person name="Martin F.M."/>
        </authorList>
    </citation>
    <scope>NUCLEOTIDE SEQUENCE</scope>
    <source>
        <strain evidence="1">EC-137</strain>
    </source>
</reference>
<comment type="caution">
    <text evidence="1">The sequence shown here is derived from an EMBL/GenBank/DDBJ whole genome shotgun (WGS) entry which is preliminary data.</text>
</comment>
<accession>A0ACB8QU37</accession>
<dbReference type="EMBL" id="MU273486">
    <property type="protein sequence ID" value="KAI0035324.1"/>
    <property type="molecule type" value="Genomic_DNA"/>
</dbReference>
<keyword evidence="2" id="KW-1185">Reference proteome</keyword>
<evidence type="ECO:0000313" key="2">
    <source>
        <dbReference type="Proteomes" id="UP000814128"/>
    </source>
</evidence>
<name>A0ACB8QU37_9AGAM</name>
<organism evidence="1 2">
    <name type="scientific">Vararia minispora EC-137</name>
    <dbReference type="NCBI Taxonomy" id="1314806"/>
    <lineage>
        <taxon>Eukaryota</taxon>
        <taxon>Fungi</taxon>
        <taxon>Dikarya</taxon>
        <taxon>Basidiomycota</taxon>
        <taxon>Agaricomycotina</taxon>
        <taxon>Agaricomycetes</taxon>
        <taxon>Russulales</taxon>
        <taxon>Lachnocladiaceae</taxon>
        <taxon>Vararia</taxon>
    </lineage>
</organism>
<protein>
    <submittedName>
        <fullName evidence="1">Glutathione S-transferase-like protein</fullName>
    </submittedName>
</protein>
<proteinExistence type="predicted"/>
<reference evidence="1" key="1">
    <citation type="submission" date="2021-02" db="EMBL/GenBank/DDBJ databases">
        <authorList>
            <consortium name="DOE Joint Genome Institute"/>
            <person name="Ahrendt S."/>
            <person name="Looney B.P."/>
            <person name="Miyauchi S."/>
            <person name="Morin E."/>
            <person name="Drula E."/>
            <person name="Courty P.E."/>
            <person name="Chicoki N."/>
            <person name="Fauchery L."/>
            <person name="Kohler A."/>
            <person name="Kuo A."/>
            <person name="Labutti K."/>
            <person name="Pangilinan J."/>
            <person name="Lipzen A."/>
            <person name="Riley R."/>
            <person name="Andreopoulos W."/>
            <person name="He G."/>
            <person name="Johnson J."/>
            <person name="Barry K.W."/>
            <person name="Grigoriev I.V."/>
            <person name="Nagy L."/>
            <person name="Hibbett D."/>
            <person name="Henrissat B."/>
            <person name="Matheny P.B."/>
            <person name="Labbe J."/>
            <person name="Martin F."/>
        </authorList>
    </citation>
    <scope>NUCLEOTIDE SEQUENCE</scope>
    <source>
        <strain evidence="1">EC-137</strain>
    </source>
</reference>
<evidence type="ECO:0000313" key="1">
    <source>
        <dbReference type="EMBL" id="KAI0035324.1"/>
    </source>
</evidence>